<dbReference type="HOGENOM" id="CLU_1819527_0_0_1"/>
<dbReference type="EnsemblProtists" id="EKX37794">
    <property type="protein sequence ID" value="EKX37794"/>
    <property type="gene ID" value="GUITHDRAFT_116101"/>
</dbReference>
<dbReference type="AlphaFoldDB" id="L1IPL1"/>
<dbReference type="EMBL" id="JH993055">
    <property type="protein sequence ID" value="EKX37794.1"/>
    <property type="molecule type" value="Genomic_DNA"/>
</dbReference>
<organism evidence="2">
    <name type="scientific">Guillardia theta (strain CCMP2712)</name>
    <name type="common">Cryptophyte</name>
    <dbReference type="NCBI Taxonomy" id="905079"/>
    <lineage>
        <taxon>Eukaryota</taxon>
        <taxon>Cryptophyceae</taxon>
        <taxon>Pyrenomonadales</taxon>
        <taxon>Geminigeraceae</taxon>
        <taxon>Guillardia</taxon>
    </lineage>
</organism>
<evidence type="ECO:0000313" key="3">
    <source>
        <dbReference type="EnsemblProtists" id="EKX37794"/>
    </source>
</evidence>
<proteinExistence type="predicted"/>
<reference evidence="2 4" key="1">
    <citation type="journal article" date="2012" name="Nature">
        <title>Algal genomes reveal evolutionary mosaicism and the fate of nucleomorphs.</title>
        <authorList>
            <consortium name="DOE Joint Genome Institute"/>
            <person name="Curtis B.A."/>
            <person name="Tanifuji G."/>
            <person name="Burki F."/>
            <person name="Gruber A."/>
            <person name="Irimia M."/>
            <person name="Maruyama S."/>
            <person name="Arias M.C."/>
            <person name="Ball S.G."/>
            <person name="Gile G.H."/>
            <person name="Hirakawa Y."/>
            <person name="Hopkins J.F."/>
            <person name="Kuo A."/>
            <person name="Rensing S.A."/>
            <person name="Schmutz J."/>
            <person name="Symeonidi A."/>
            <person name="Elias M."/>
            <person name="Eveleigh R.J."/>
            <person name="Herman E.K."/>
            <person name="Klute M.J."/>
            <person name="Nakayama T."/>
            <person name="Obornik M."/>
            <person name="Reyes-Prieto A."/>
            <person name="Armbrust E.V."/>
            <person name="Aves S.J."/>
            <person name="Beiko R.G."/>
            <person name="Coutinho P."/>
            <person name="Dacks J.B."/>
            <person name="Durnford D.G."/>
            <person name="Fast N.M."/>
            <person name="Green B.R."/>
            <person name="Grisdale C.J."/>
            <person name="Hempel F."/>
            <person name="Henrissat B."/>
            <person name="Hoppner M.P."/>
            <person name="Ishida K."/>
            <person name="Kim E."/>
            <person name="Koreny L."/>
            <person name="Kroth P.G."/>
            <person name="Liu Y."/>
            <person name="Malik S.B."/>
            <person name="Maier U.G."/>
            <person name="McRose D."/>
            <person name="Mock T."/>
            <person name="Neilson J.A."/>
            <person name="Onodera N.T."/>
            <person name="Poole A.M."/>
            <person name="Pritham E.J."/>
            <person name="Richards T.A."/>
            <person name="Rocap G."/>
            <person name="Roy S.W."/>
            <person name="Sarai C."/>
            <person name="Schaack S."/>
            <person name="Shirato S."/>
            <person name="Slamovits C.H."/>
            <person name="Spencer D.F."/>
            <person name="Suzuki S."/>
            <person name="Worden A.Z."/>
            <person name="Zauner S."/>
            <person name="Barry K."/>
            <person name="Bell C."/>
            <person name="Bharti A.K."/>
            <person name="Crow J.A."/>
            <person name="Grimwood J."/>
            <person name="Kramer R."/>
            <person name="Lindquist E."/>
            <person name="Lucas S."/>
            <person name="Salamov A."/>
            <person name="McFadden G.I."/>
            <person name="Lane C.E."/>
            <person name="Keeling P.J."/>
            <person name="Gray M.W."/>
            <person name="Grigoriev I.V."/>
            <person name="Archibald J.M."/>
        </authorList>
    </citation>
    <scope>NUCLEOTIDE SEQUENCE</scope>
    <source>
        <strain evidence="2 4">CCMP2712</strain>
    </source>
</reference>
<protein>
    <submittedName>
        <fullName evidence="2 3">Uncharacterized protein</fullName>
    </submittedName>
</protein>
<dbReference type="PaxDb" id="55529-EKX37794"/>
<feature type="transmembrane region" description="Helical" evidence="1">
    <location>
        <begin position="107"/>
        <end position="128"/>
    </location>
</feature>
<reference evidence="3" key="3">
    <citation type="submission" date="2015-06" db="UniProtKB">
        <authorList>
            <consortium name="EnsemblProtists"/>
        </authorList>
    </citation>
    <scope>IDENTIFICATION</scope>
</reference>
<dbReference type="KEGG" id="gtt:GUITHDRAFT_116101"/>
<dbReference type="GeneID" id="17294484"/>
<reference evidence="4" key="2">
    <citation type="submission" date="2012-11" db="EMBL/GenBank/DDBJ databases">
        <authorList>
            <person name="Kuo A."/>
            <person name="Curtis B.A."/>
            <person name="Tanifuji G."/>
            <person name="Burki F."/>
            <person name="Gruber A."/>
            <person name="Irimia M."/>
            <person name="Maruyama S."/>
            <person name="Arias M.C."/>
            <person name="Ball S.G."/>
            <person name="Gile G.H."/>
            <person name="Hirakawa Y."/>
            <person name="Hopkins J.F."/>
            <person name="Rensing S.A."/>
            <person name="Schmutz J."/>
            <person name="Symeonidi A."/>
            <person name="Elias M."/>
            <person name="Eveleigh R.J."/>
            <person name="Herman E.K."/>
            <person name="Klute M.J."/>
            <person name="Nakayama T."/>
            <person name="Obornik M."/>
            <person name="Reyes-Prieto A."/>
            <person name="Armbrust E.V."/>
            <person name="Aves S.J."/>
            <person name="Beiko R.G."/>
            <person name="Coutinho P."/>
            <person name="Dacks J.B."/>
            <person name="Durnford D.G."/>
            <person name="Fast N.M."/>
            <person name="Green B.R."/>
            <person name="Grisdale C."/>
            <person name="Hempe F."/>
            <person name="Henrissat B."/>
            <person name="Hoppner M.P."/>
            <person name="Ishida K.-I."/>
            <person name="Kim E."/>
            <person name="Koreny L."/>
            <person name="Kroth P.G."/>
            <person name="Liu Y."/>
            <person name="Malik S.-B."/>
            <person name="Maier U.G."/>
            <person name="McRose D."/>
            <person name="Mock T."/>
            <person name="Neilson J.A."/>
            <person name="Onodera N.T."/>
            <person name="Poole A.M."/>
            <person name="Pritham E.J."/>
            <person name="Richards T.A."/>
            <person name="Rocap G."/>
            <person name="Roy S.W."/>
            <person name="Sarai C."/>
            <person name="Schaack S."/>
            <person name="Shirato S."/>
            <person name="Slamovits C.H."/>
            <person name="Spencer D.F."/>
            <person name="Suzuki S."/>
            <person name="Worden A.Z."/>
            <person name="Zauner S."/>
            <person name="Barry K."/>
            <person name="Bell C."/>
            <person name="Bharti A.K."/>
            <person name="Crow J.A."/>
            <person name="Grimwood J."/>
            <person name="Kramer R."/>
            <person name="Lindquist E."/>
            <person name="Lucas S."/>
            <person name="Salamov A."/>
            <person name="McFadden G.I."/>
            <person name="Lane C.E."/>
            <person name="Keeling P.J."/>
            <person name="Gray M.W."/>
            <person name="Grigoriev I.V."/>
            <person name="Archibald J.M."/>
        </authorList>
    </citation>
    <scope>NUCLEOTIDE SEQUENCE</scope>
    <source>
        <strain evidence="4">CCMP2712</strain>
    </source>
</reference>
<dbReference type="Proteomes" id="UP000011087">
    <property type="component" value="Unassembled WGS sequence"/>
</dbReference>
<keyword evidence="1" id="KW-0472">Membrane</keyword>
<evidence type="ECO:0000313" key="4">
    <source>
        <dbReference type="Proteomes" id="UP000011087"/>
    </source>
</evidence>
<gene>
    <name evidence="2" type="ORF">GUITHDRAFT_116101</name>
</gene>
<keyword evidence="4" id="KW-1185">Reference proteome</keyword>
<evidence type="ECO:0000256" key="1">
    <source>
        <dbReference type="SAM" id="Phobius"/>
    </source>
</evidence>
<dbReference type="OrthoDB" id="10604479at2759"/>
<dbReference type="RefSeq" id="XP_005824774.1">
    <property type="nucleotide sequence ID" value="XM_005824717.1"/>
</dbReference>
<accession>L1IPL1</accession>
<evidence type="ECO:0000313" key="2">
    <source>
        <dbReference type="EMBL" id="EKX37794.1"/>
    </source>
</evidence>
<keyword evidence="1" id="KW-1133">Transmembrane helix</keyword>
<sequence length="142" mass="16152">MMQRSPENLNIQEKLQVSMKEAYSNYPTFAQPYGSQAPQSAVIPEEGEVIQPWPSDRPDAPPLVTSKTIEEAREKFPGDPVLSLSHKNEIRMAALRRQLQVYGNTPAWYYVSSFLVMVGTVISLFFFAQDRWVKSQADIDLD</sequence>
<keyword evidence="1" id="KW-0812">Transmembrane</keyword>
<name>L1IPL1_GUITC</name>